<dbReference type="Proteomes" id="UP000029453">
    <property type="component" value="Unassembled WGS sequence"/>
</dbReference>
<keyword evidence="2" id="KW-1185">Reference proteome</keyword>
<gene>
    <name evidence="1" type="ORF">PPOP_2232</name>
</gene>
<proteinExistence type="predicted"/>
<evidence type="ECO:0000313" key="2">
    <source>
        <dbReference type="Proteomes" id="UP000029453"/>
    </source>
</evidence>
<dbReference type="AlphaFoldDB" id="M9LQ69"/>
<reference evidence="1 2" key="1">
    <citation type="submission" date="2012-10" db="EMBL/GenBank/DDBJ databases">
        <title>Draft Genome Sequence of Paenibacillus popilliae ATCC 14706T.</title>
        <authorList>
            <person name="Iiyama K."/>
            <person name="Mori K."/>
            <person name="Mon H."/>
            <person name="Chieda Y."/>
            <person name="Lee J.M."/>
            <person name="Kusakabe T."/>
            <person name="Tashiro K."/>
            <person name="Asano S."/>
            <person name="Yasunaga-Aoki C."/>
            <person name="Shimizu S."/>
        </authorList>
    </citation>
    <scope>NUCLEOTIDE SEQUENCE [LARGE SCALE GENOMIC DNA]</scope>
    <source>
        <strain evidence="1 2">ATCC 14706</strain>
    </source>
</reference>
<dbReference type="RefSeq" id="WP_006286378.1">
    <property type="nucleotide sequence ID" value="NZ_BALG01000157.1"/>
</dbReference>
<name>M9LQ69_PAEPP</name>
<protein>
    <submittedName>
        <fullName evidence="1">Uncharacterized protein</fullName>
    </submittedName>
</protein>
<dbReference type="EMBL" id="BALG01000157">
    <property type="protein sequence ID" value="GAC42871.1"/>
    <property type="molecule type" value="Genomic_DNA"/>
</dbReference>
<sequence>MAQVKKFTVTANPRYGIVLAGAEQPRVYGQIGSTIGCREHVERAPVVIFLAAAVPAPVGIRI</sequence>
<accession>M9LQ69</accession>
<evidence type="ECO:0000313" key="1">
    <source>
        <dbReference type="EMBL" id="GAC42871.1"/>
    </source>
</evidence>
<comment type="caution">
    <text evidence="1">The sequence shown here is derived from an EMBL/GenBank/DDBJ whole genome shotgun (WGS) entry which is preliminary data.</text>
</comment>
<organism evidence="1 2">
    <name type="scientific">Paenibacillus popilliae ATCC 14706</name>
    <dbReference type="NCBI Taxonomy" id="1212764"/>
    <lineage>
        <taxon>Bacteria</taxon>
        <taxon>Bacillati</taxon>
        <taxon>Bacillota</taxon>
        <taxon>Bacilli</taxon>
        <taxon>Bacillales</taxon>
        <taxon>Paenibacillaceae</taxon>
        <taxon>Paenibacillus</taxon>
    </lineage>
</organism>